<proteinExistence type="predicted"/>
<protein>
    <submittedName>
        <fullName evidence="2">Uncharacterized protein</fullName>
    </submittedName>
</protein>
<name>A0A915DFX8_9BILA</name>
<dbReference type="AlphaFoldDB" id="A0A915DFX8"/>
<evidence type="ECO:0000313" key="1">
    <source>
        <dbReference type="Proteomes" id="UP000887574"/>
    </source>
</evidence>
<evidence type="ECO:0000313" key="2">
    <source>
        <dbReference type="WBParaSite" id="jg19461"/>
    </source>
</evidence>
<dbReference type="Proteomes" id="UP000887574">
    <property type="component" value="Unplaced"/>
</dbReference>
<dbReference type="WBParaSite" id="jg19461">
    <property type="protein sequence ID" value="jg19461"/>
    <property type="gene ID" value="jg19461"/>
</dbReference>
<sequence length="146" mass="16954">MLCCRRQKATNFENPAECSIIKNIFIMCGCMNVESTSYCDKRFKTSLDKNEVYVDTNHPTPLERKFFKPYCFIFCCCYHLIMEEKFKDGNIETICNAQKIVDEFEKKSSQVRAGDLSNTIEDRKKCDGAITQNSQGRVEPNIFQEN</sequence>
<accession>A0A915DFX8</accession>
<reference evidence="2" key="1">
    <citation type="submission" date="2022-11" db="UniProtKB">
        <authorList>
            <consortium name="WormBaseParasite"/>
        </authorList>
    </citation>
    <scope>IDENTIFICATION</scope>
</reference>
<keyword evidence="1" id="KW-1185">Reference proteome</keyword>
<organism evidence="1 2">
    <name type="scientific">Ditylenchus dipsaci</name>
    <dbReference type="NCBI Taxonomy" id="166011"/>
    <lineage>
        <taxon>Eukaryota</taxon>
        <taxon>Metazoa</taxon>
        <taxon>Ecdysozoa</taxon>
        <taxon>Nematoda</taxon>
        <taxon>Chromadorea</taxon>
        <taxon>Rhabditida</taxon>
        <taxon>Tylenchina</taxon>
        <taxon>Tylenchomorpha</taxon>
        <taxon>Sphaerularioidea</taxon>
        <taxon>Anguinidae</taxon>
        <taxon>Anguininae</taxon>
        <taxon>Ditylenchus</taxon>
    </lineage>
</organism>